<dbReference type="PANTHER" id="PTHR35561:SF1">
    <property type="entry name" value="RNA 2',3'-CYCLIC PHOSPHODIESTERASE"/>
    <property type="match status" value="1"/>
</dbReference>
<name>A0A9D9E8Y6_9SPIR</name>
<dbReference type="Proteomes" id="UP000823633">
    <property type="component" value="Unassembled WGS sequence"/>
</dbReference>
<dbReference type="GO" id="GO:0008664">
    <property type="term" value="F:RNA 2',3'-cyclic 3'-phosphodiesterase activity"/>
    <property type="evidence" value="ECO:0007669"/>
    <property type="project" value="UniProtKB-EC"/>
</dbReference>
<dbReference type="NCBIfam" id="TIGR02258">
    <property type="entry name" value="2_5_ligase"/>
    <property type="match status" value="1"/>
</dbReference>
<reference evidence="3" key="2">
    <citation type="journal article" date="2021" name="PeerJ">
        <title>Extensive microbial diversity within the chicken gut microbiome revealed by metagenomics and culture.</title>
        <authorList>
            <person name="Gilroy R."/>
            <person name="Ravi A."/>
            <person name="Getino M."/>
            <person name="Pursley I."/>
            <person name="Horton D.L."/>
            <person name="Alikhan N.F."/>
            <person name="Baker D."/>
            <person name="Gharbi K."/>
            <person name="Hall N."/>
            <person name="Watson M."/>
            <person name="Adriaenssens E.M."/>
            <person name="Foster-Nyarko E."/>
            <person name="Jarju S."/>
            <person name="Secka A."/>
            <person name="Antonio M."/>
            <person name="Oren A."/>
            <person name="Chaudhuri R.R."/>
            <person name="La Ragione R."/>
            <person name="Hildebrand F."/>
            <person name="Pallen M.J."/>
        </authorList>
    </citation>
    <scope>NUCLEOTIDE SEQUENCE</scope>
    <source>
        <strain evidence="3">11167</strain>
    </source>
</reference>
<gene>
    <name evidence="3" type="primary">thpR</name>
    <name evidence="3" type="ORF">IAC42_03675</name>
</gene>
<evidence type="ECO:0000256" key="2">
    <source>
        <dbReference type="HAMAP-Rule" id="MF_01940"/>
    </source>
</evidence>
<dbReference type="AlphaFoldDB" id="A0A9D9E8Y6"/>
<dbReference type="HAMAP" id="MF_01940">
    <property type="entry name" value="RNA_CPDase"/>
    <property type="match status" value="1"/>
</dbReference>
<dbReference type="GO" id="GO:0004113">
    <property type="term" value="F:2',3'-cyclic-nucleotide 3'-phosphodiesterase activity"/>
    <property type="evidence" value="ECO:0007669"/>
    <property type="project" value="InterPro"/>
</dbReference>
<keyword evidence="1 2" id="KW-0378">Hydrolase</keyword>
<comment type="function">
    <text evidence="2">Hydrolyzes RNA 2',3'-cyclic phosphodiester to an RNA 2'-phosphomonoester.</text>
</comment>
<evidence type="ECO:0000256" key="1">
    <source>
        <dbReference type="ARBA" id="ARBA00022801"/>
    </source>
</evidence>
<proteinExistence type="inferred from homology"/>
<dbReference type="EC" id="3.1.4.58" evidence="2"/>
<dbReference type="InterPro" id="IPR004175">
    <property type="entry name" value="RNA_CPDase"/>
</dbReference>
<accession>A0A9D9E8Y6</accession>
<feature type="active site" description="Proton acceptor" evidence="2">
    <location>
        <position position="123"/>
    </location>
</feature>
<dbReference type="Pfam" id="PF13563">
    <property type="entry name" value="2_5_RNA_ligase2"/>
    <property type="match status" value="1"/>
</dbReference>
<sequence length="172" mass="19567">MRLFIAILFSGETKERIASIRDSLHEEALRATYTKKENLHLTLEFLGELPASSLGRIRECIDSVECGPFRLTFRQLGRFRRPDGDTWYLAVDGGKELKRLQADLHKALLEAGFKLEKRPYTAHVTLARRVMAPVSGQPFEAFSEMAGGVSLMLSERIDGQMVYTELYRRSLS</sequence>
<comment type="similarity">
    <text evidence="2">Belongs to the 2H phosphoesterase superfamily. ThpR family.</text>
</comment>
<organism evidence="3 4">
    <name type="scientific">Candidatus Aphodenecus pullistercoris</name>
    <dbReference type="NCBI Taxonomy" id="2840669"/>
    <lineage>
        <taxon>Bacteria</taxon>
        <taxon>Pseudomonadati</taxon>
        <taxon>Spirochaetota</taxon>
        <taxon>Spirochaetia</taxon>
        <taxon>Spirochaetales</taxon>
        <taxon>Candidatus Aphodenecus</taxon>
    </lineage>
</organism>
<feature type="active site" description="Proton donor" evidence="2">
    <location>
        <position position="40"/>
    </location>
</feature>
<evidence type="ECO:0000313" key="4">
    <source>
        <dbReference type="Proteomes" id="UP000823633"/>
    </source>
</evidence>
<feature type="short sequence motif" description="HXTX 2" evidence="2">
    <location>
        <begin position="123"/>
        <end position="126"/>
    </location>
</feature>
<dbReference type="SUPFAM" id="SSF55144">
    <property type="entry name" value="LigT-like"/>
    <property type="match status" value="1"/>
</dbReference>
<evidence type="ECO:0000313" key="3">
    <source>
        <dbReference type="EMBL" id="MBO8442837.1"/>
    </source>
</evidence>
<reference evidence="3" key="1">
    <citation type="submission" date="2020-10" db="EMBL/GenBank/DDBJ databases">
        <authorList>
            <person name="Gilroy R."/>
        </authorList>
    </citation>
    <scope>NUCLEOTIDE SEQUENCE</scope>
    <source>
        <strain evidence="3">11167</strain>
    </source>
</reference>
<dbReference type="InterPro" id="IPR009097">
    <property type="entry name" value="Cyclic_Pdiesterase"/>
</dbReference>
<protein>
    <recommendedName>
        <fullName evidence="2">RNA 2',3'-cyclic phosphodiesterase</fullName>
        <shortName evidence="2">RNA 2',3'-CPDase</shortName>
        <ecNumber evidence="2">3.1.4.58</ecNumber>
    </recommendedName>
</protein>
<feature type="short sequence motif" description="HXTX 1" evidence="2">
    <location>
        <begin position="40"/>
        <end position="43"/>
    </location>
</feature>
<dbReference type="PANTHER" id="PTHR35561">
    <property type="entry name" value="RNA 2',3'-CYCLIC PHOSPHODIESTERASE"/>
    <property type="match status" value="1"/>
</dbReference>
<dbReference type="EMBL" id="JADIMU010000022">
    <property type="protein sequence ID" value="MBO8442837.1"/>
    <property type="molecule type" value="Genomic_DNA"/>
</dbReference>
<comment type="caution">
    <text evidence="3">The sequence shown here is derived from an EMBL/GenBank/DDBJ whole genome shotgun (WGS) entry which is preliminary data.</text>
</comment>
<comment type="catalytic activity">
    <reaction evidence="2">
        <text>a 3'-end 2',3'-cyclophospho-ribonucleotide-RNA + H2O = a 3'-end 2'-phospho-ribonucleotide-RNA + H(+)</text>
        <dbReference type="Rhea" id="RHEA:11828"/>
        <dbReference type="Rhea" id="RHEA-COMP:10464"/>
        <dbReference type="Rhea" id="RHEA-COMP:17353"/>
        <dbReference type="ChEBI" id="CHEBI:15377"/>
        <dbReference type="ChEBI" id="CHEBI:15378"/>
        <dbReference type="ChEBI" id="CHEBI:83064"/>
        <dbReference type="ChEBI" id="CHEBI:173113"/>
        <dbReference type="EC" id="3.1.4.58"/>
    </reaction>
</comment>
<dbReference type="Gene3D" id="3.90.1140.10">
    <property type="entry name" value="Cyclic phosphodiesterase"/>
    <property type="match status" value="1"/>
</dbReference>